<evidence type="ECO:0000259" key="5">
    <source>
        <dbReference type="PROSITE" id="PS51999"/>
    </source>
</evidence>
<evidence type="ECO:0000313" key="6">
    <source>
        <dbReference type="EMBL" id="KAF5946682.1"/>
    </source>
</evidence>
<evidence type="ECO:0000313" key="7">
    <source>
        <dbReference type="Proteomes" id="UP000593564"/>
    </source>
</evidence>
<reference evidence="6 7" key="2">
    <citation type="submission" date="2020-07" db="EMBL/GenBank/DDBJ databases">
        <title>Genome assembly of wild tea tree DASZ reveals pedigree and selection history of tea varieties.</title>
        <authorList>
            <person name="Zhang W."/>
        </authorList>
    </citation>
    <scope>NUCLEOTIDE SEQUENCE [LARGE SCALE GENOMIC DNA]</scope>
    <source>
        <strain evidence="7">cv. G240</strain>
        <tissue evidence="6">Leaf</tissue>
    </source>
</reference>
<dbReference type="AlphaFoldDB" id="A0A7J7H0Y9"/>
<keyword evidence="1" id="KW-0479">Metal-binding</keyword>
<dbReference type="Proteomes" id="UP000593564">
    <property type="component" value="Unassembled WGS sequence"/>
</dbReference>
<protein>
    <recommendedName>
        <fullName evidence="5">GRF-type domain-containing protein</fullName>
    </recommendedName>
</protein>
<name>A0A7J7H0Y9_CAMSI</name>
<keyword evidence="2 4" id="KW-0863">Zinc-finger</keyword>
<evidence type="ECO:0000256" key="2">
    <source>
        <dbReference type="ARBA" id="ARBA00022771"/>
    </source>
</evidence>
<evidence type="ECO:0000256" key="4">
    <source>
        <dbReference type="PROSITE-ProRule" id="PRU01343"/>
    </source>
</evidence>
<keyword evidence="7" id="KW-1185">Reference proteome</keyword>
<evidence type="ECO:0000256" key="1">
    <source>
        <dbReference type="ARBA" id="ARBA00022723"/>
    </source>
</evidence>
<sequence>MSSSNIGGGEEQMLRFMSKKCCCVRKAVMRILESEKPSKGRLYYICENAGLGGCDFWAWRKPVRYAPLYERDENDDEKPRFEESV</sequence>
<dbReference type="GO" id="GO:0008270">
    <property type="term" value="F:zinc ion binding"/>
    <property type="evidence" value="ECO:0007669"/>
    <property type="project" value="UniProtKB-KW"/>
</dbReference>
<dbReference type="InterPro" id="IPR010666">
    <property type="entry name" value="Znf_GRF"/>
</dbReference>
<dbReference type="Pfam" id="PF06839">
    <property type="entry name" value="Zn_ribbon_GRF"/>
    <property type="match status" value="1"/>
</dbReference>
<feature type="domain" description="GRF-type" evidence="5">
    <location>
        <begin position="21"/>
        <end position="63"/>
    </location>
</feature>
<evidence type="ECO:0000256" key="3">
    <source>
        <dbReference type="ARBA" id="ARBA00022833"/>
    </source>
</evidence>
<dbReference type="EMBL" id="JACBKZ010000007">
    <property type="protein sequence ID" value="KAF5946682.1"/>
    <property type="molecule type" value="Genomic_DNA"/>
</dbReference>
<gene>
    <name evidence="6" type="ORF">HYC85_016910</name>
</gene>
<keyword evidence="3" id="KW-0862">Zinc</keyword>
<accession>A0A7J7H0Y9</accession>
<organism evidence="6 7">
    <name type="scientific">Camellia sinensis</name>
    <name type="common">Tea plant</name>
    <name type="synonym">Thea sinensis</name>
    <dbReference type="NCBI Taxonomy" id="4442"/>
    <lineage>
        <taxon>Eukaryota</taxon>
        <taxon>Viridiplantae</taxon>
        <taxon>Streptophyta</taxon>
        <taxon>Embryophyta</taxon>
        <taxon>Tracheophyta</taxon>
        <taxon>Spermatophyta</taxon>
        <taxon>Magnoliopsida</taxon>
        <taxon>eudicotyledons</taxon>
        <taxon>Gunneridae</taxon>
        <taxon>Pentapetalae</taxon>
        <taxon>asterids</taxon>
        <taxon>Ericales</taxon>
        <taxon>Theaceae</taxon>
        <taxon>Camellia</taxon>
    </lineage>
</organism>
<dbReference type="PROSITE" id="PS51999">
    <property type="entry name" value="ZF_GRF"/>
    <property type="match status" value="1"/>
</dbReference>
<proteinExistence type="predicted"/>
<reference evidence="7" key="1">
    <citation type="journal article" date="2020" name="Nat. Commun.">
        <title>Genome assembly of wild tea tree DASZ reveals pedigree and selection history of tea varieties.</title>
        <authorList>
            <person name="Zhang W."/>
            <person name="Zhang Y."/>
            <person name="Qiu H."/>
            <person name="Guo Y."/>
            <person name="Wan H."/>
            <person name="Zhang X."/>
            <person name="Scossa F."/>
            <person name="Alseekh S."/>
            <person name="Zhang Q."/>
            <person name="Wang P."/>
            <person name="Xu L."/>
            <person name="Schmidt M.H."/>
            <person name="Jia X."/>
            <person name="Li D."/>
            <person name="Zhu A."/>
            <person name="Guo F."/>
            <person name="Chen W."/>
            <person name="Ni D."/>
            <person name="Usadel B."/>
            <person name="Fernie A.R."/>
            <person name="Wen W."/>
        </authorList>
    </citation>
    <scope>NUCLEOTIDE SEQUENCE [LARGE SCALE GENOMIC DNA]</scope>
    <source>
        <strain evidence="7">cv. G240</strain>
    </source>
</reference>
<comment type="caution">
    <text evidence="6">The sequence shown here is derived from an EMBL/GenBank/DDBJ whole genome shotgun (WGS) entry which is preliminary data.</text>
</comment>